<proteinExistence type="predicted"/>
<evidence type="ECO:0000256" key="1">
    <source>
        <dbReference type="SAM" id="Phobius"/>
    </source>
</evidence>
<sequence length="106" mass="11374">MLFSALLPHLLSALLLTGEAPLGLLDTFLRVASVVALGLVPWLVYRNRHNKRRMGIILLGLVVLFGYSTGISHSAFILLCIILPAIGIGILAFRKPAGPGSRNSTK</sequence>
<protein>
    <submittedName>
        <fullName evidence="2">Uncharacterized protein</fullName>
    </submittedName>
</protein>
<keyword evidence="1" id="KW-0472">Membrane</keyword>
<keyword evidence="1" id="KW-0812">Transmembrane</keyword>
<name>A0A4Z0P0F1_9BACT</name>
<evidence type="ECO:0000313" key="3">
    <source>
        <dbReference type="Proteomes" id="UP000298337"/>
    </source>
</evidence>
<dbReference type="EMBL" id="SRLA01000006">
    <property type="protein sequence ID" value="TGE04227.1"/>
    <property type="molecule type" value="Genomic_DNA"/>
</dbReference>
<gene>
    <name evidence="2" type="ORF">EU556_23455</name>
</gene>
<feature type="transmembrane region" description="Helical" evidence="1">
    <location>
        <begin position="27"/>
        <end position="45"/>
    </location>
</feature>
<keyword evidence="1" id="KW-1133">Transmembrane helix</keyword>
<reference evidence="2 3" key="1">
    <citation type="submission" date="2019-04" db="EMBL/GenBank/DDBJ databases">
        <authorList>
            <person name="Feng G."/>
            <person name="Zhang J."/>
            <person name="Zhu H."/>
        </authorList>
    </citation>
    <scope>NUCLEOTIDE SEQUENCE [LARGE SCALE GENOMIC DNA]</scope>
    <source>
        <strain evidence="2 3">92R-1</strain>
    </source>
</reference>
<feature type="transmembrane region" description="Helical" evidence="1">
    <location>
        <begin position="52"/>
        <end position="69"/>
    </location>
</feature>
<dbReference type="RefSeq" id="WP_135436669.1">
    <property type="nucleotide sequence ID" value="NZ_SRLA01000006.1"/>
</dbReference>
<comment type="caution">
    <text evidence="2">The sequence shown here is derived from an EMBL/GenBank/DDBJ whole genome shotgun (WGS) entry which is preliminary data.</text>
</comment>
<dbReference type="AlphaFoldDB" id="A0A4Z0P0F1"/>
<keyword evidence="3" id="KW-1185">Reference proteome</keyword>
<dbReference type="Proteomes" id="UP000298337">
    <property type="component" value="Unassembled WGS sequence"/>
</dbReference>
<feature type="transmembrane region" description="Helical" evidence="1">
    <location>
        <begin position="75"/>
        <end position="93"/>
    </location>
</feature>
<evidence type="ECO:0000313" key="2">
    <source>
        <dbReference type="EMBL" id="TGE04227.1"/>
    </source>
</evidence>
<organism evidence="2 3">
    <name type="scientific">Hymenobacter fodinae</name>
    <dbReference type="NCBI Taxonomy" id="2510796"/>
    <lineage>
        <taxon>Bacteria</taxon>
        <taxon>Pseudomonadati</taxon>
        <taxon>Bacteroidota</taxon>
        <taxon>Cytophagia</taxon>
        <taxon>Cytophagales</taxon>
        <taxon>Hymenobacteraceae</taxon>
        <taxon>Hymenobacter</taxon>
    </lineage>
</organism>
<accession>A0A4Z0P0F1</accession>